<evidence type="ECO:0000256" key="1">
    <source>
        <dbReference type="ARBA" id="ARBA00012452"/>
    </source>
</evidence>
<dbReference type="GO" id="GO:0043295">
    <property type="term" value="F:glutathione binding"/>
    <property type="evidence" value="ECO:0007669"/>
    <property type="project" value="TreeGrafter"/>
</dbReference>
<dbReference type="InterPro" id="IPR004045">
    <property type="entry name" value="Glutathione_S-Trfase_N"/>
</dbReference>
<dbReference type="InterPro" id="IPR004046">
    <property type="entry name" value="GST_C"/>
</dbReference>
<gene>
    <name evidence="7" type="ORF">RSOLAG1IB_09360</name>
</gene>
<dbReference type="Pfam" id="PF02798">
    <property type="entry name" value="GST_N"/>
    <property type="match status" value="1"/>
</dbReference>
<comment type="catalytic activity">
    <reaction evidence="3">
        <text>RX + glutathione = an S-substituted glutathione + a halide anion + H(+)</text>
        <dbReference type="Rhea" id="RHEA:16437"/>
        <dbReference type="ChEBI" id="CHEBI:15378"/>
        <dbReference type="ChEBI" id="CHEBI:16042"/>
        <dbReference type="ChEBI" id="CHEBI:17792"/>
        <dbReference type="ChEBI" id="CHEBI:57925"/>
        <dbReference type="ChEBI" id="CHEBI:90779"/>
        <dbReference type="EC" id="2.5.1.18"/>
    </reaction>
</comment>
<dbReference type="Pfam" id="PF00043">
    <property type="entry name" value="GST_C"/>
    <property type="match status" value="1"/>
</dbReference>
<dbReference type="PANTHER" id="PTHR43900:SF3">
    <property type="entry name" value="GLUTATHIONE S-TRANSFERASE RHO"/>
    <property type="match status" value="1"/>
</dbReference>
<dbReference type="GO" id="GO:0006749">
    <property type="term" value="P:glutathione metabolic process"/>
    <property type="evidence" value="ECO:0007669"/>
    <property type="project" value="TreeGrafter"/>
</dbReference>
<evidence type="ECO:0000256" key="3">
    <source>
        <dbReference type="ARBA" id="ARBA00047960"/>
    </source>
</evidence>
<dbReference type="PROSITE" id="PS50405">
    <property type="entry name" value="GST_CTER"/>
    <property type="match status" value="1"/>
</dbReference>
<dbReference type="Gene3D" id="1.20.1050.10">
    <property type="match status" value="1"/>
</dbReference>
<dbReference type="InterPro" id="IPR036249">
    <property type="entry name" value="Thioredoxin-like_sf"/>
</dbReference>
<dbReference type="OrthoDB" id="249703at2759"/>
<dbReference type="PANTHER" id="PTHR43900">
    <property type="entry name" value="GLUTATHIONE S-TRANSFERASE RHO"/>
    <property type="match status" value="1"/>
</dbReference>
<accession>A0A0B7FQ86</accession>
<sequence>MKLRSGEMWHASCCGGYRLFTHRRKRNFAFGIKNVTVMVTCNELGINYELIVVDLIKDEQKLPEFIEKQPFAAVPVFVDEDGTQLYESRAICRYLVAKYGRDSGLVPDPNDLKASALFEQAASIEYSVFDPHARALIFQRVFASLLGVEPDEAIAQRSIATLNSKMEGYERILSKQKYLAGDSFTLADLLHLGYGKFVFEAHPSIFLSKPSVKRWWEDITSRATNASWKAFQLD</sequence>
<name>A0A0B7FQ86_THACB</name>
<dbReference type="SFLD" id="SFLDG00358">
    <property type="entry name" value="Main_(cytGST)"/>
    <property type="match status" value="1"/>
</dbReference>
<comment type="similarity">
    <text evidence="4">Belongs to the GST superfamily.</text>
</comment>
<proteinExistence type="inferred from homology"/>
<evidence type="ECO:0000259" key="6">
    <source>
        <dbReference type="PROSITE" id="PS50405"/>
    </source>
</evidence>
<organism evidence="7 8">
    <name type="scientific">Thanatephorus cucumeris (strain AG1-IB / isolate 7/3/14)</name>
    <name type="common">Lettuce bottom rot fungus</name>
    <name type="synonym">Rhizoctonia solani</name>
    <dbReference type="NCBI Taxonomy" id="1108050"/>
    <lineage>
        <taxon>Eukaryota</taxon>
        <taxon>Fungi</taxon>
        <taxon>Dikarya</taxon>
        <taxon>Basidiomycota</taxon>
        <taxon>Agaricomycotina</taxon>
        <taxon>Agaricomycetes</taxon>
        <taxon>Cantharellales</taxon>
        <taxon>Ceratobasidiaceae</taxon>
        <taxon>Rhizoctonia</taxon>
        <taxon>Rhizoctonia solani AG-1</taxon>
    </lineage>
</organism>
<evidence type="ECO:0000313" key="7">
    <source>
        <dbReference type="EMBL" id="CEL60111.1"/>
    </source>
</evidence>
<dbReference type="InterPro" id="IPR010987">
    <property type="entry name" value="Glutathione-S-Trfase_C-like"/>
</dbReference>
<dbReference type="Gene3D" id="3.40.30.10">
    <property type="entry name" value="Glutaredoxin"/>
    <property type="match status" value="1"/>
</dbReference>
<dbReference type="SUPFAM" id="SSF47616">
    <property type="entry name" value="GST C-terminal domain-like"/>
    <property type="match status" value="1"/>
</dbReference>
<dbReference type="GO" id="GO:0004364">
    <property type="term" value="F:glutathione transferase activity"/>
    <property type="evidence" value="ECO:0007669"/>
    <property type="project" value="UniProtKB-EC"/>
</dbReference>
<evidence type="ECO:0000256" key="4">
    <source>
        <dbReference type="RuleBase" id="RU003494"/>
    </source>
</evidence>
<dbReference type="GO" id="GO:0005737">
    <property type="term" value="C:cytoplasm"/>
    <property type="evidence" value="ECO:0007669"/>
    <property type="project" value="TreeGrafter"/>
</dbReference>
<dbReference type="AlphaFoldDB" id="A0A0B7FQ86"/>
<evidence type="ECO:0000313" key="8">
    <source>
        <dbReference type="Proteomes" id="UP000059188"/>
    </source>
</evidence>
<dbReference type="EC" id="2.5.1.18" evidence="1"/>
<feature type="domain" description="GST N-terminal" evidence="5">
    <location>
        <begin position="21"/>
        <end position="103"/>
    </location>
</feature>
<protein>
    <recommendedName>
        <fullName evidence="1">glutathione transferase</fullName>
        <ecNumber evidence="1">2.5.1.18</ecNumber>
    </recommendedName>
</protein>
<dbReference type="EMBL" id="LN679142">
    <property type="protein sequence ID" value="CEL60111.1"/>
    <property type="molecule type" value="Genomic_DNA"/>
</dbReference>
<dbReference type="SUPFAM" id="SSF52833">
    <property type="entry name" value="Thioredoxin-like"/>
    <property type="match status" value="1"/>
</dbReference>
<evidence type="ECO:0000256" key="2">
    <source>
        <dbReference type="ARBA" id="ARBA00022679"/>
    </source>
</evidence>
<dbReference type="InterPro" id="IPR040079">
    <property type="entry name" value="Glutathione_S-Trfase"/>
</dbReference>
<reference evidence="7 8" key="1">
    <citation type="submission" date="2014-11" db="EMBL/GenBank/DDBJ databases">
        <authorList>
            <person name="Wibberg Daniel"/>
        </authorList>
    </citation>
    <scope>NUCLEOTIDE SEQUENCE [LARGE SCALE GENOMIC DNA]</scope>
    <source>
        <strain evidence="7">Rhizoctonia solani AG1-IB 7/3/14</strain>
    </source>
</reference>
<keyword evidence="2 7" id="KW-0808">Transferase</keyword>
<dbReference type="Proteomes" id="UP000059188">
    <property type="component" value="Unassembled WGS sequence"/>
</dbReference>
<dbReference type="PROSITE" id="PS50404">
    <property type="entry name" value="GST_NTER"/>
    <property type="match status" value="1"/>
</dbReference>
<feature type="domain" description="GST C-terminal" evidence="6">
    <location>
        <begin position="111"/>
        <end position="234"/>
    </location>
</feature>
<dbReference type="InterPro" id="IPR036282">
    <property type="entry name" value="Glutathione-S-Trfase_C_sf"/>
</dbReference>
<dbReference type="STRING" id="1108050.A0A0B7FQ86"/>
<evidence type="ECO:0000259" key="5">
    <source>
        <dbReference type="PROSITE" id="PS50404"/>
    </source>
</evidence>
<keyword evidence="8" id="KW-1185">Reference proteome</keyword>
<dbReference type="SFLD" id="SFLDS00019">
    <property type="entry name" value="Glutathione_Transferase_(cytos"/>
    <property type="match status" value="1"/>
</dbReference>